<sequence>PRTLTIDDRQQAEEAAETIRFPCLLKPSLRGPVWDQHAKLKAYRASDPAELLMLYDRLSPLAERLIAQEWIEGPESNLFSCNCYLDADSKTLAPFVARKLRQWPPDVGMSSLGEECRNDVVLREAVQFFEAVHFHGLAYLEMKQDERTGEHLALEVNVGRPTGRSAIAEAGGVELLYAAYCDAVGLPLPTGLEQRYSGVKWIYLREDVRAALTRHRRGELGVREWWRSVRGPKAYAVLSFRDPAPFLSDLLRSAAKFVRAAAGRVGRRRSRQTPGEAG</sequence>
<reference evidence="1" key="1">
    <citation type="journal article" date="2015" name="Nature">
        <title>Complex archaea that bridge the gap between prokaryotes and eukaryotes.</title>
        <authorList>
            <person name="Spang A."/>
            <person name="Saw J.H."/>
            <person name="Jorgensen S.L."/>
            <person name="Zaremba-Niedzwiedzka K."/>
            <person name="Martijn J."/>
            <person name="Lind A.E."/>
            <person name="van Eijk R."/>
            <person name="Schleper C."/>
            <person name="Guy L."/>
            <person name="Ettema T.J."/>
        </authorList>
    </citation>
    <scope>NUCLEOTIDE SEQUENCE</scope>
</reference>
<proteinExistence type="predicted"/>
<dbReference type="EMBL" id="LAZR01033088">
    <property type="protein sequence ID" value="KKL49084.1"/>
    <property type="molecule type" value="Genomic_DNA"/>
</dbReference>
<name>A0A0F9CIY3_9ZZZZ</name>
<dbReference type="SUPFAM" id="SSF56059">
    <property type="entry name" value="Glutathione synthetase ATP-binding domain-like"/>
    <property type="match status" value="1"/>
</dbReference>
<dbReference type="AlphaFoldDB" id="A0A0F9CIY3"/>
<evidence type="ECO:0008006" key="2">
    <source>
        <dbReference type="Google" id="ProtNLM"/>
    </source>
</evidence>
<feature type="non-terminal residue" evidence="1">
    <location>
        <position position="1"/>
    </location>
</feature>
<dbReference type="Gene3D" id="3.30.470.20">
    <property type="entry name" value="ATP-grasp fold, B domain"/>
    <property type="match status" value="1"/>
</dbReference>
<comment type="caution">
    <text evidence="1">The sequence shown here is derived from an EMBL/GenBank/DDBJ whole genome shotgun (WGS) entry which is preliminary data.</text>
</comment>
<accession>A0A0F9CIY3</accession>
<protein>
    <recommendedName>
        <fullName evidence="2">ATP-grasp domain-containing protein</fullName>
    </recommendedName>
</protein>
<evidence type="ECO:0000313" key="1">
    <source>
        <dbReference type="EMBL" id="KKL49084.1"/>
    </source>
</evidence>
<gene>
    <name evidence="1" type="ORF">LCGC14_2319030</name>
</gene>
<organism evidence="1">
    <name type="scientific">marine sediment metagenome</name>
    <dbReference type="NCBI Taxonomy" id="412755"/>
    <lineage>
        <taxon>unclassified sequences</taxon>
        <taxon>metagenomes</taxon>
        <taxon>ecological metagenomes</taxon>
    </lineage>
</organism>